<dbReference type="OrthoDB" id="851130at2"/>
<dbReference type="Proteomes" id="UP000237056">
    <property type="component" value="Unassembled WGS sequence"/>
</dbReference>
<gene>
    <name evidence="1" type="ORF">Q361_13310</name>
</gene>
<dbReference type="RefSeq" id="WP_103727124.1">
    <property type="nucleotide sequence ID" value="NZ_PQNY01000033.1"/>
</dbReference>
<dbReference type="AlphaFoldDB" id="A0A2S4N4Q7"/>
<evidence type="ECO:0000313" key="2">
    <source>
        <dbReference type="Proteomes" id="UP000237056"/>
    </source>
</evidence>
<reference evidence="1 2" key="1">
    <citation type="submission" date="2018-01" db="EMBL/GenBank/DDBJ databases">
        <title>Genomic Encyclopedia of Type Strains, Phase I: the one thousand microbial genomes (KMG-I) project.</title>
        <authorList>
            <person name="Goeker M."/>
        </authorList>
    </citation>
    <scope>NUCLEOTIDE SEQUENCE [LARGE SCALE GENOMIC DNA]</scope>
    <source>
        <strain evidence="1 2">DSM 17960</strain>
    </source>
</reference>
<accession>A0A2S4N4Q7</accession>
<comment type="caution">
    <text evidence="1">The sequence shown here is derived from an EMBL/GenBank/DDBJ whole genome shotgun (WGS) entry which is preliminary data.</text>
</comment>
<sequence length="192" mass="22823">MKKILNIIIVLFSFGTMFSQNENLNQTKYQFAKNVFEKEYLKTTYEKFDGKIIIENETTIKYDEKTLIIPNLKNEFKLIFTKGIFYPNIVTGNQIAEVKTKIELEKMTENERVFYNMTRTDSLTIGNFDELTLLNPNYQTKRFLIWIYRKGMANPTEWYFELQNIKANEKTNLIEFIENAELTFIKKGTIII</sequence>
<proteinExistence type="predicted"/>
<keyword evidence="2" id="KW-1185">Reference proteome</keyword>
<protein>
    <submittedName>
        <fullName evidence="1">Uncharacterized protein</fullName>
    </submittedName>
</protein>
<evidence type="ECO:0000313" key="1">
    <source>
        <dbReference type="EMBL" id="POS00671.1"/>
    </source>
</evidence>
<dbReference type="EMBL" id="PQNY01000033">
    <property type="protein sequence ID" value="POS00671.1"/>
    <property type="molecule type" value="Genomic_DNA"/>
</dbReference>
<name>A0A2S4N4Q7_9FLAO</name>
<organism evidence="1 2">
    <name type="scientific">Flavobacterium croceum DSM 17960</name>
    <dbReference type="NCBI Taxonomy" id="1121886"/>
    <lineage>
        <taxon>Bacteria</taxon>
        <taxon>Pseudomonadati</taxon>
        <taxon>Bacteroidota</taxon>
        <taxon>Flavobacteriia</taxon>
        <taxon>Flavobacteriales</taxon>
        <taxon>Flavobacteriaceae</taxon>
        <taxon>Flavobacterium</taxon>
    </lineage>
</organism>